<evidence type="ECO:0000256" key="2">
    <source>
        <dbReference type="ARBA" id="ARBA00022737"/>
    </source>
</evidence>
<keyword evidence="8 11" id="KW-0234">DNA repair</keyword>
<evidence type="ECO:0000256" key="12">
    <source>
        <dbReference type="SAM" id="MobiDB-lite"/>
    </source>
</evidence>
<dbReference type="FunFam" id="3.40.50.300:FF:000011">
    <property type="entry name" value="Putative ABC transporter ATP-binding component"/>
    <property type="match status" value="1"/>
</dbReference>
<evidence type="ECO:0000313" key="15">
    <source>
        <dbReference type="Proteomes" id="UP000009102"/>
    </source>
</evidence>
<dbReference type="SMART" id="SM00382">
    <property type="entry name" value="AAA"/>
    <property type="match status" value="2"/>
</dbReference>
<dbReference type="InterPro" id="IPR017871">
    <property type="entry name" value="ABC_transporter-like_CS"/>
</dbReference>
<dbReference type="InterPro" id="IPR051309">
    <property type="entry name" value="ABCF_ATPase"/>
</dbReference>
<evidence type="ECO:0000256" key="9">
    <source>
        <dbReference type="ARBA" id="ARBA00049360"/>
    </source>
</evidence>
<dbReference type="InterPro" id="IPR003593">
    <property type="entry name" value="AAA+_ATPase"/>
</dbReference>
<dbReference type="PANTHER" id="PTHR42855:SF1">
    <property type="entry name" value="ABC TRANSPORTER DOMAIN-CONTAINING PROTEIN"/>
    <property type="match status" value="1"/>
</dbReference>
<dbReference type="HAMAP" id="MF_00848">
    <property type="entry name" value="Uup"/>
    <property type="match status" value="1"/>
</dbReference>
<gene>
    <name evidence="11" type="primary">uup</name>
    <name evidence="14" type="ordered locus">Hneap_0568</name>
</gene>
<dbReference type="InterPro" id="IPR032524">
    <property type="entry name" value="ABC_tran_C"/>
</dbReference>
<dbReference type="PROSITE" id="PS00211">
    <property type="entry name" value="ABC_TRANSPORTER_1"/>
    <property type="match status" value="1"/>
</dbReference>
<dbReference type="eggNOG" id="COG0488">
    <property type="taxonomic scope" value="Bacteria"/>
</dbReference>
<dbReference type="SUPFAM" id="SSF52540">
    <property type="entry name" value="P-loop containing nucleoside triphosphate hydrolases"/>
    <property type="match status" value="2"/>
</dbReference>
<keyword evidence="3 11" id="KW-0547">Nucleotide-binding</keyword>
<dbReference type="STRING" id="555778.Hneap_0568"/>
<comment type="subcellular location">
    <subcellularLocation>
        <location evidence="11">Cytoplasm</location>
    </subcellularLocation>
    <text evidence="11">Associates with ribosomes.</text>
</comment>
<dbReference type="HOGENOM" id="CLU_000604_36_0_6"/>
<dbReference type="EC" id="3.6.1.-" evidence="11"/>
<accession>D0KY99</accession>
<dbReference type="GO" id="GO:0016887">
    <property type="term" value="F:ATP hydrolysis activity"/>
    <property type="evidence" value="ECO:0007669"/>
    <property type="project" value="UniProtKB-UniRule"/>
</dbReference>
<evidence type="ECO:0000256" key="11">
    <source>
        <dbReference type="HAMAP-Rule" id="MF_00848"/>
    </source>
</evidence>
<dbReference type="InterPro" id="IPR037118">
    <property type="entry name" value="Val-tRNA_synth_C_sf"/>
</dbReference>
<dbReference type="InterPro" id="IPR003439">
    <property type="entry name" value="ABC_transporter-like_ATP-bd"/>
</dbReference>
<dbReference type="PROSITE" id="PS50893">
    <property type="entry name" value="ABC_TRANSPORTER_2"/>
    <property type="match status" value="2"/>
</dbReference>
<evidence type="ECO:0000256" key="5">
    <source>
        <dbReference type="ARBA" id="ARBA00022801"/>
    </source>
</evidence>
<dbReference type="InterPro" id="IPR032781">
    <property type="entry name" value="ABC_tran_Xtn"/>
</dbReference>
<dbReference type="RefSeq" id="WP_012823458.1">
    <property type="nucleotide sequence ID" value="NC_013422.1"/>
</dbReference>
<dbReference type="GO" id="GO:0006281">
    <property type="term" value="P:DNA repair"/>
    <property type="evidence" value="ECO:0007669"/>
    <property type="project" value="UniProtKB-KW"/>
</dbReference>
<organism evidence="14 15">
    <name type="scientific">Halothiobacillus neapolitanus (strain ATCC 23641 / DSM 15147 / CIP 104769 / NCIMB 8539 / c2)</name>
    <name type="common">Thiobacillus neapolitanus</name>
    <dbReference type="NCBI Taxonomy" id="555778"/>
    <lineage>
        <taxon>Bacteria</taxon>
        <taxon>Pseudomonadati</taxon>
        <taxon>Pseudomonadota</taxon>
        <taxon>Gammaproteobacteria</taxon>
        <taxon>Chromatiales</taxon>
        <taxon>Halothiobacillaceae</taxon>
        <taxon>Halothiobacillus</taxon>
    </lineage>
</organism>
<evidence type="ECO:0000256" key="4">
    <source>
        <dbReference type="ARBA" id="ARBA00022763"/>
    </source>
</evidence>
<evidence type="ECO:0000256" key="7">
    <source>
        <dbReference type="ARBA" id="ARBA00023125"/>
    </source>
</evidence>
<dbReference type="Pfam" id="PF12848">
    <property type="entry name" value="ABC_tran_Xtn"/>
    <property type="match status" value="1"/>
</dbReference>
<dbReference type="GO" id="GO:0043022">
    <property type="term" value="F:ribosome binding"/>
    <property type="evidence" value="ECO:0007669"/>
    <property type="project" value="UniProtKB-UniRule"/>
</dbReference>
<keyword evidence="15" id="KW-1185">Reference proteome</keyword>
<dbReference type="KEGG" id="hna:Hneap_0568"/>
<dbReference type="CDD" id="cd03221">
    <property type="entry name" value="ABCF_EF-3"/>
    <property type="match status" value="2"/>
</dbReference>
<dbReference type="AlphaFoldDB" id="D0KY99"/>
<name>D0KY99_HALNC</name>
<keyword evidence="7 11" id="KW-0238">DNA-binding</keyword>
<keyword evidence="6 11" id="KW-0067">ATP-binding</keyword>
<dbReference type="Proteomes" id="UP000009102">
    <property type="component" value="Chromosome"/>
</dbReference>
<comment type="caution">
    <text evidence="11">Lacks conserved residue(s) required for the propagation of feature annotation.</text>
</comment>
<dbReference type="PANTHER" id="PTHR42855">
    <property type="entry name" value="ABC TRANSPORTER ATP-BINDING SUBUNIT"/>
    <property type="match status" value="1"/>
</dbReference>
<dbReference type="Pfam" id="PF16326">
    <property type="entry name" value="ABC_tran_CTD"/>
    <property type="match status" value="1"/>
</dbReference>
<dbReference type="GO" id="GO:0005737">
    <property type="term" value="C:cytoplasm"/>
    <property type="evidence" value="ECO:0007669"/>
    <property type="project" value="UniProtKB-SubCell"/>
</dbReference>
<dbReference type="InterPro" id="IPR043686">
    <property type="entry name" value="Uup"/>
</dbReference>
<evidence type="ECO:0000256" key="10">
    <source>
        <dbReference type="ARBA" id="ARBA00061478"/>
    </source>
</evidence>
<dbReference type="Gene3D" id="1.10.287.380">
    <property type="entry name" value="Valyl-tRNA synthetase, C-terminal domain"/>
    <property type="match status" value="1"/>
</dbReference>
<keyword evidence="5 11" id="KW-0378">Hydrolase</keyword>
<dbReference type="EMBL" id="CP001801">
    <property type="protein sequence ID" value="ACX95422.1"/>
    <property type="molecule type" value="Genomic_DNA"/>
</dbReference>
<dbReference type="InterPro" id="IPR027417">
    <property type="entry name" value="P-loop_NTPase"/>
</dbReference>
<reference evidence="14 15" key="1">
    <citation type="submission" date="2009-10" db="EMBL/GenBank/DDBJ databases">
        <title>Complete sequence of Halothiobacillus neapolitanus c2.</title>
        <authorList>
            <consortium name="US DOE Joint Genome Institute"/>
            <person name="Lucas S."/>
            <person name="Copeland A."/>
            <person name="Lapidus A."/>
            <person name="Glavina del Rio T."/>
            <person name="Tice H."/>
            <person name="Bruce D."/>
            <person name="Goodwin L."/>
            <person name="Pitluck S."/>
            <person name="Davenport K."/>
            <person name="Brettin T."/>
            <person name="Detter J.C."/>
            <person name="Han C."/>
            <person name="Tapia R."/>
            <person name="Larimer F."/>
            <person name="Land M."/>
            <person name="Hauser L."/>
            <person name="Kyrpides N."/>
            <person name="Mikhailova N."/>
            <person name="Kerfeld C."/>
            <person name="Cannon G."/>
            <person name="Heinhort S."/>
        </authorList>
    </citation>
    <scope>NUCLEOTIDE SEQUENCE [LARGE SCALE GENOMIC DNA]</scope>
    <source>
        <strain evidence="15">ATCC 23641 / c2</strain>
    </source>
</reference>
<dbReference type="Gene3D" id="3.40.50.300">
    <property type="entry name" value="P-loop containing nucleotide triphosphate hydrolases"/>
    <property type="match status" value="2"/>
</dbReference>
<keyword evidence="1 11" id="KW-0963">Cytoplasm</keyword>
<keyword evidence="4 11" id="KW-0227">DNA damage</keyword>
<comment type="function">
    <text evidence="11">Probably plays a role in ribosome assembly or function. May be involved in resolution of branched DNA intermediates that result from template switching in postreplication gaps. Binds DNA and has ATPase activity.</text>
</comment>
<comment type="similarity">
    <text evidence="10 11">Belongs to the ABC transporter superfamily. ABCF family. Uup subfamily.</text>
</comment>
<dbReference type="GO" id="GO:0005524">
    <property type="term" value="F:ATP binding"/>
    <property type="evidence" value="ECO:0007669"/>
    <property type="project" value="UniProtKB-UniRule"/>
</dbReference>
<dbReference type="Pfam" id="PF00005">
    <property type="entry name" value="ABC_tran"/>
    <property type="match status" value="2"/>
</dbReference>
<proteinExistence type="inferred from homology"/>
<feature type="domain" description="ABC transporter" evidence="13">
    <location>
        <begin position="4"/>
        <end position="252"/>
    </location>
</feature>
<evidence type="ECO:0000259" key="13">
    <source>
        <dbReference type="PROSITE" id="PS50893"/>
    </source>
</evidence>
<dbReference type="OrthoDB" id="9808609at2"/>
<dbReference type="GO" id="GO:0003677">
    <property type="term" value="F:DNA binding"/>
    <property type="evidence" value="ECO:0007669"/>
    <property type="project" value="UniProtKB-UniRule"/>
</dbReference>
<evidence type="ECO:0000256" key="8">
    <source>
        <dbReference type="ARBA" id="ARBA00023204"/>
    </source>
</evidence>
<evidence type="ECO:0000256" key="3">
    <source>
        <dbReference type="ARBA" id="ARBA00022741"/>
    </source>
</evidence>
<keyword evidence="2 11" id="KW-0677">Repeat</keyword>
<comment type="catalytic activity">
    <reaction evidence="9 11">
        <text>ATP + H2O = ADP + phosphate + H(+)</text>
        <dbReference type="Rhea" id="RHEA:13065"/>
        <dbReference type="ChEBI" id="CHEBI:15377"/>
        <dbReference type="ChEBI" id="CHEBI:15378"/>
        <dbReference type="ChEBI" id="CHEBI:30616"/>
        <dbReference type="ChEBI" id="CHEBI:43474"/>
        <dbReference type="ChEBI" id="CHEBI:456216"/>
    </reaction>
</comment>
<evidence type="ECO:0000256" key="6">
    <source>
        <dbReference type="ARBA" id="ARBA00022840"/>
    </source>
</evidence>
<feature type="binding site" evidence="11">
    <location>
        <begin position="351"/>
        <end position="358"/>
    </location>
    <ligand>
        <name>ATP</name>
        <dbReference type="ChEBI" id="CHEBI:30616"/>
        <label>2</label>
    </ligand>
</feature>
<feature type="region of interest" description="Disordered" evidence="12">
    <location>
        <begin position="533"/>
        <end position="557"/>
    </location>
</feature>
<evidence type="ECO:0000256" key="1">
    <source>
        <dbReference type="ARBA" id="ARBA00022490"/>
    </source>
</evidence>
<feature type="domain" description="ABC transporter" evidence="13">
    <location>
        <begin position="319"/>
        <end position="536"/>
    </location>
</feature>
<protein>
    <recommendedName>
        <fullName evidence="11">ATP-binding protein Uup</fullName>
        <ecNumber evidence="11">3.6.1.-</ecNumber>
    </recommendedName>
</protein>
<evidence type="ECO:0000313" key="14">
    <source>
        <dbReference type="EMBL" id="ACX95422.1"/>
    </source>
</evidence>
<sequence length="632" mass="70240">MPLLTVDRLHFALGTRVLLDHVGLTVEPGERIALIGRNGMGKSTFMKILAGLTRADEGEVRLEPGARIAYLQQDPQMDSTASVYATVAEALGGIEATLTAYHACIEKLGAGDDSVMDEMARLQQQIEAVDGWSVAQRIDEVITRLDLDPDASVKSLSGGAKRRVLLAQALVVQPDVLLLDEPTNHLDIASIEWLEGLIRGFSGAVIFITHDRSFLQNLANRILELDRGQLTSWPGDYQNYLRRVEEREHAEQIQNAEFDKFLAEEEVWIRQGVKARRTRNEGRVRRLEALREERAARVNKQGKVEVAVASSRTSGKIVFDGEHIDKTYNGKTILKDFALRILRGDRIGLVGPNGVGKSTLIKLILGEIQPDSGTARQGSQLQVAYFDQHRAQLRPDWTALQNICDGGDRIDVHGQNMHGIGYLQKFLFTPERARTKVESLSGGERNRLLLARLFAQSANLLVLDEPTNDLDLETLEVLEQVLLDFDGTLLVVSHDRAFLDNVVTSLLVFEGEGRVREVVGTYEDWLAIRDRENAQQSTSTPKPVAKTAPVANSPAKKDSLSFKERHELAALPEKIAELEDEQAQLTVQMSDPAFYAQPDDKTAPVLSRMAAIDEELLELMARWGDLEARATQ</sequence>
<dbReference type="FunFam" id="3.40.50.300:FF:000309">
    <property type="entry name" value="ABC transporter ATP-binding protein"/>
    <property type="match status" value="1"/>
</dbReference>